<protein>
    <submittedName>
        <fullName evidence="1">Uncharacterized protein</fullName>
    </submittedName>
</protein>
<organism evidence="1">
    <name type="scientific">uncultured Thermomicrobiales bacterium</name>
    <dbReference type="NCBI Taxonomy" id="1645740"/>
    <lineage>
        <taxon>Bacteria</taxon>
        <taxon>Pseudomonadati</taxon>
        <taxon>Thermomicrobiota</taxon>
        <taxon>Thermomicrobia</taxon>
        <taxon>Thermomicrobiales</taxon>
        <taxon>environmental samples</taxon>
    </lineage>
</organism>
<sequence length="44" mass="4712">CGRSGQPTCGLPPGIGHTRILRRLASGPDPNRAVCPRGCSRRWV</sequence>
<dbReference type="EMBL" id="CADCWE010000100">
    <property type="protein sequence ID" value="CAA9538478.1"/>
    <property type="molecule type" value="Genomic_DNA"/>
</dbReference>
<feature type="non-terminal residue" evidence="1">
    <location>
        <position position="44"/>
    </location>
</feature>
<accession>A0A6J4U1Q8</accession>
<gene>
    <name evidence="1" type="ORF">AVDCRST_MAG73-1665</name>
</gene>
<evidence type="ECO:0000313" key="1">
    <source>
        <dbReference type="EMBL" id="CAA9538478.1"/>
    </source>
</evidence>
<proteinExistence type="predicted"/>
<dbReference type="AlphaFoldDB" id="A0A6J4U1Q8"/>
<name>A0A6J4U1Q8_9BACT</name>
<reference evidence="1" key="1">
    <citation type="submission" date="2020-02" db="EMBL/GenBank/DDBJ databases">
        <authorList>
            <person name="Meier V. D."/>
        </authorList>
    </citation>
    <scope>NUCLEOTIDE SEQUENCE</scope>
    <source>
        <strain evidence="1">AVDCRST_MAG73</strain>
    </source>
</reference>
<feature type="non-terminal residue" evidence="1">
    <location>
        <position position="1"/>
    </location>
</feature>